<evidence type="ECO:0000313" key="1">
    <source>
        <dbReference type="EMBL" id="TQF65616.1"/>
    </source>
</evidence>
<dbReference type="OrthoDB" id="4771441at2"/>
<proteinExistence type="predicted"/>
<organism evidence="1 2">
    <name type="scientific">Rhodococcus spelaei</name>
    <dbReference type="NCBI Taxonomy" id="2546320"/>
    <lineage>
        <taxon>Bacteria</taxon>
        <taxon>Bacillati</taxon>
        <taxon>Actinomycetota</taxon>
        <taxon>Actinomycetes</taxon>
        <taxon>Mycobacteriales</taxon>
        <taxon>Nocardiaceae</taxon>
        <taxon>Rhodococcus</taxon>
    </lineage>
</organism>
<gene>
    <name evidence="1" type="ORF">FK531_21210</name>
</gene>
<protein>
    <submittedName>
        <fullName evidence="1">Uncharacterized protein</fullName>
    </submittedName>
</protein>
<dbReference type="EMBL" id="VIGH01000011">
    <property type="protein sequence ID" value="TQF65616.1"/>
    <property type="molecule type" value="Genomic_DNA"/>
</dbReference>
<name>A0A541AZX8_9NOCA</name>
<dbReference type="RefSeq" id="WP_142103013.1">
    <property type="nucleotide sequence ID" value="NZ_VIGH01000011.1"/>
</dbReference>
<comment type="caution">
    <text evidence="1">The sequence shown here is derived from an EMBL/GenBank/DDBJ whole genome shotgun (WGS) entry which is preliminary data.</text>
</comment>
<dbReference type="AlphaFoldDB" id="A0A541AZX8"/>
<dbReference type="Proteomes" id="UP000316256">
    <property type="component" value="Unassembled WGS sequence"/>
</dbReference>
<accession>A0A541AZX8</accession>
<reference evidence="1 2" key="1">
    <citation type="submission" date="2019-06" db="EMBL/GenBank/DDBJ databases">
        <title>Rhodococcus spaelei sp. nov., isolated from a cave.</title>
        <authorList>
            <person name="Lee S.D."/>
        </authorList>
    </citation>
    <scope>NUCLEOTIDE SEQUENCE [LARGE SCALE GENOMIC DNA]</scope>
    <source>
        <strain evidence="1 2">C9-5</strain>
    </source>
</reference>
<keyword evidence="2" id="KW-1185">Reference proteome</keyword>
<sequence length="406" mass="43763">MSDGMHTPAAVETGAQRRARITAQVRTWCEEARIGDTSTPVGIHRELSAAAALLIAAGYLDEPTRAVLAARRLAGRGLPDVGGFGDLRLLTDDYVRLDRKAAGMRPGAMQALTAHRAGELGRRLQAARSRFVHSPPHHANGVRTIRRDRRDGVHLELPQREALFAALQRTPTPLNEGRGPADQATSAALAAAADRLAGLTERTPWAAMGRRAADALGGVAGQPGDRFVDRFDALLFLAGTLFDRIDGSVAWHSEHFAIQRVQLDLAEELTQIAVDAVALRGIGGELFAASNAARTEAARTQIRARQRALVPVWDQLVDRVAALARIGDLLADAEDQLQSMAAVQRTMSLDSRIDELIARSGSRELSADNIHFVGDQIGGVDELMISYQNLLHGDILALRTRPGRDG</sequence>
<evidence type="ECO:0000313" key="2">
    <source>
        <dbReference type="Proteomes" id="UP000316256"/>
    </source>
</evidence>